<dbReference type="AlphaFoldDB" id="A0A2D2B3D6"/>
<feature type="compositionally biased region" description="Low complexity" evidence="12">
    <location>
        <begin position="135"/>
        <end position="153"/>
    </location>
</feature>
<gene>
    <name evidence="11" type="primary">mscL</name>
    <name evidence="13" type="ORF">CSW64_21460</name>
</gene>
<organism evidence="13 14">
    <name type="scientific">Caulobacter mirabilis</name>
    <dbReference type="NCBI Taxonomy" id="69666"/>
    <lineage>
        <taxon>Bacteria</taxon>
        <taxon>Pseudomonadati</taxon>
        <taxon>Pseudomonadota</taxon>
        <taxon>Alphaproteobacteria</taxon>
        <taxon>Caulobacterales</taxon>
        <taxon>Caulobacteraceae</taxon>
        <taxon>Caulobacter</taxon>
    </lineage>
</organism>
<evidence type="ECO:0000313" key="13">
    <source>
        <dbReference type="EMBL" id="ATQ44770.1"/>
    </source>
</evidence>
<dbReference type="NCBIfam" id="NF001843">
    <property type="entry name" value="PRK00567.1-4"/>
    <property type="match status" value="1"/>
</dbReference>
<dbReference type="InterPro" id="IPR036019">
    <property type="entry name" value="MscL_channel"/>
</dbReference>
<dbReference type="HAMAP" id="MF_00115">
    <property type="entry name" value="MscL"/>
    <property type="match status" value="1"/>
</dbReference>
<evidence type="ECO:0000256" key="10">
    <source>
        <dbReference type="ARBA" id="ARBA00023303"/>
    </source>
</evidence>
<evidence type="ECO:0000256" key="8">
    <source>
        <dbReference type="ARBA" id="ARBA00023065"/>
    </source>
</evidence>
<dbReference type="GO" id="GO:0005886">
    <property type="term" value="C:plasma membrane"/>
    <property type="evidence" value="ECO:0007669"/>
    <property type="project" value="UniProtKB-SubCell"/>
</dbReference>
<name>A0A2D2B3D6_9CAUL</name>
<evidence type="ECO:0000256" key="4">
    <source>
        <dbReference type="ARBA" id="ARBA00022448"/>
    </source>
</evidence>
<dbReference type="InterPro" id="IPR001185">
    <property type="entry name" value="MS_channel"/>
</dbReference>
<dbReference type="Gene3D" id="1.10.1200.120">
    <property type="entry name" value="Large-conductance mechanosensitive channel, MscL, domain 1"/>
    <property type="match status" value="1"/>
</dbReference>
<protein>
    <recommendedName>
        <fullName evidence="11">Large-conductance mechanosensitive channel</fullName>
    </recommendedName>
</protein>
<evidence type="ECO:0000256" key="11">
    <source>
        <dbReference type="HAMAP-Rule" id="MF_00115"/>
    </source>
</evidence>
<evidence type="ECO:0000256" key="12">
    <source>
        <dbReference type="SAM" id="MobiDB-lite"/>
    </source>
</evidence>
<keyword evidence="9 11" id="KW-0472">Membrane</keyword>
<evidence type="ECO:0000313" key="14">
    <source>
        <dbReference type="Proteomes" id="UP000228945"/>
    </source>
</evidence>
<dbReference type="FunFam" id="1.10.1200.120:FF:000001">
    <property type="entry name" value="Large-conductance mechanosensitive channel"/>
    <property type="match status" value="1"/>
</dbReference>
<comment type="subcellular location">
    <subcellularLocation>
        <location evidence="11">Cell inner membrane</location>
        <topology evidence="11">Multi-pass membrane protein</topology>
    </subcellularLocation>
    <subcellularLocation>
        <location evidence="1">Cell membrane</location>
        <topology evidence="1">Multi-pass membrane protein</topology>
    </subcellularLocation>
</comment>
<evidence type="ECO:0000256" key="5">
    <source>
        <dbReference type="ARBA" id="ARBA00022475"/>
    </source>
</evidence>
<dbReference type="GO" id="GO:0008381">
    <property type="term" value="F:mechanosensitive monoatomic ion channel activity"/>
    <property type="evidence" value="ECO:0007669"/>
    <property type="project" value="UniProtKB-UniRule"/>
</dbReference>
<feature type="transmembrane region" description="Helical" evidence="11">
    <location>
        <begin position="74"/>
        <end position="98"/>
    </location>
</feature>
<dbReference type="OrthoDB" id="9810350at2"/>
<evidence type="ECO:0000256" key="3">
    <source>
        <dbReference type="ARBA" id="ARBA00011255"/>
    </source>
</evidence>
<keyword evidence="14" id="KW-1185">Reference proteome</keyword>
<feature type="region of interest" description="Disordered" evidence="12">
    <location>
        <begin position="135"/>
        <end position="159"/>
    </location>
</feature>
<dbReference type="InterPro" id="IPR019823">
    <property type="entry name" value="Mechanosensitive_channel_CS"/>
</dbReference>
<evidence type="ECO:0000256" key="9">
    <source>
        <dbReference type="ARBA" id="ARBA00023136"/>
    </source>
</evidence>
<dbReference type="PANTHER" id="PTHR30266">
    <property type="entry name" value="MECHANOSENSITIVE CHANNEL MSCL"/>
    <property type="match status" value="1"/>
</dbReference>
<sequence length="159" mass="16731">MSVFKEFREFIARGNVIDLAVGIIIGGAFGAIVKSLVDQVIMPPVGLLLNGVDFAHLEIVLQQADAANKIEKVAIGYGGFINACIQFVIVAAAVFLLVKAVNTLRRQQAAEPEPEAPTPSEALLTEIRDLLKNQAKPAPAAAPAVPKAPSARKAPAKKA</sequence>
<dbReference type="Pfam" id="PF01741">
    <property type="entry name" value="MscL"/>
    <property type="match status" value="1"/>
</dbReference>
<evidence type="ECO:0000256" key="7">
    <source>
        <dbReference type="ARBA" id="ARBA00022989"/>
    </source>
</evidence>
<keyword evidence="8 11" id="KW-0406">Ion transport</keyword>
<keyword evidence="10 11" id="KW-0407">Ion channel</keyword>
<evidence type="ECO:0000256" key="6">
    <source>
        <dbReference type="ARBA" id="ARBA00022692"/>
    </source>
</evidence>
<keyword evidence="11" id="KW-0997">Cell inner membrane</keyword>
<comment type="subunit">
    <text evidence="3 11">Homopentamer.</text>
</comment>
<reference evidence="13 14" key="1">
    <citation type="submission" date="2017-10" db="EMBL/GenBank/DDBJ databases">
        <title>Genome sequence of Caulobacter mirabilis FWC38.</title>
        <authorList>
            <person name="Fiebig A."/>
            <person name="Crosson S."/>
        </authorList>
    </citation>
    <scope>NUCLEOTIDE SEQUENCE [LARGE SCALE GENOMIC DNA]</scope>
    <source>
        <strain evidence="13 14">FWC 38</strain>
    </source>
</reference>
<comment type="function">
    <text evidence="11">Channel that opens in response to stretch forces in the membrane lipid bilayer. May participate in the regulation of osmotic pressure changes within the cell.</text>
</comment>
<dbReference type="InterPro" id="IPR037673">
    <property type="entry name" value="MSC/AndL"/>
</dbReference>
<dbReference type="Proteomes" id="UP000228945">
    <property type="component" value="Chromosome"/>
</dbReference>
<accession>A0A2D2B3D6</accession>
<dbReference type="PRINTS" id="PR01264">
    <property type="entry name" value="MECHCHANNEL"/>
</dbReference>
<dbReference type="KEGG" id="cmb:CSW64_21460"/>
<evidence type="ECO:0000256" key="1">
    <source>
        <dbReference type="ARBA" id="ARBA00004651"/>
    </source>
</evidence>
<dbReference type="EMBL" id="CP024201">
    <property type="protein sequence ID" value="ATQ44770.1"/>
    <property type="molecule type" value="Genomic_DNA"/>
</dbReference>
<dbReference type="PANTHER" id="PTHR30266:SF2">
    <property type="entry name" value="LARGE-CONDUCTANCE MECHANOSENSITIVE CHANNEL"/>
    <property type="match status" value="1"/>
</dbReference>
<feature type="transmembrane region" description="Helical" evidence="11">
    <location>
        <begin position="12"/>
        <end position="33"/>
    </location>
</feature>
<dbReference type="RefSeq" id="WP_099624018.1">
    <property type="nucleotide sequence ID" value="NZ_CP024201.1"/>
</dbReference>
<keyword evidence="5 11" id="KW-1003">Cell membrane</keyword>
<keyword evidence="7 11" id="KW-1133">Transmembrane helix</keyword>
<evidence type="ECO:0000256" key="2">
    <source>
        <dbReference type="ARBA" id="ARBA00007254"/>
    </source>
</evidence>
<keyword evidence="4 11" id="KW-0813">Transport</keyword>
<proteinExistence type="inferred from homology"/>
<dbReference type="NCBIfam" id="TIGR00220">
    <property type="entry name" value="mscL"/>
    <property type="match status" value="1"/>
</dbReference>
<dbReference type="PROSITE" id="PS01327">
    <property type="entry name" value="MSCL"/>
    <property type="match status" value="1"/>
</dbReference>
<comment type="similarity">
    <text evidence="2 11">Belongs to the MscL family.</text>
</comment>
<dbReference type="SUPFAM" id="SSF81330">
    <property type="entry name" value="Gated mechanosensitive channel"/>
    <property type="match status" value="1"/>
</dbReference>
<keyword evidence="6 11" id="KW-0812">Transmembrane</keyword>